<evidence type="ECO:0000313" key="2">
    <source>
        <dbReference type="Proteomes" id="UP001470230"/>
    </source>
</evidence>
<protein>
    <submittedName>
        <fullName evidence="1">Uncharacterized protein</fullName>
    </submittedName>
</protein>
<dbReference type="EMBL" id="JAPFFF010000006">
    <property type="protein sequence ID" value="KAK8887679.1"/>
    <property type="molecule type" value="Genomic_DNA"/>
</dbReference>
<reference evidence="1 2" key="1">
    <citation type="submission" date="2024-04" db="EMBL/GenBank/DDBJ databases">
        <title>Tritrichomonas musculus Genome.</title>
        <authorList>
            <person name="Alves-Ferreira E."/>
            <person name="Grigg M."/>
            <person name="Lorenzi H."/>
            <person name="Galac M."/>
        </authorList>
    </citation>
    <scope>NUCLEOTIDE SEQUENCE [LARGE SCALE GENOMIC DNA]</scope>
    <source>
        <strain evidence="1 2">EAF2021</strain>
    </source>
</reference>
<evidence type="ECO:0000313" key="1">
    <source>
        <dbReference type="EMBL" id="KAK8887679.1"/>
    </source>
</evidence>
<comment type="caution">
    <text evidence="1">The sequence shown here is derived from an EMBL/GenBank/DDBJ whole genome shotgun (WGS) entry which is preliminary data.</text>
</comment>
<proteinExistence type="predicted"/>
<accession>A0ABR2K9E4</accession>
<organism evidence="1 2">
    <name type="scientific">Tritrichomonas musculus</name>
    <dbReference type="NCBI Taxonomy" id="1915356"/>
    <lineage>
        <taxon>Eukaryota</taxon>
        <taxon>Metamonada</taxon>
        <taxon>Parabasalia</taxon>
        <taxon>Tritrichomonadida</taxon>
        <taxon>Tritrichomonadidae</taxon>
        <taxon>Tritrichomonas</taxon>
    </lineage>
</organism>
<sequence length="163" mass="18125">MYHNQLLFPSATKLVEILSTNPNAAQILQPRLASIKDELQGLPLKDNFINQINQQEIANPAFAAASVANDDEANSEEKRLVAAVKETMTNIGAIQLLDKLQTENNLTTDQLRQLTVILAEKCGIATQPSQFKTLDVIYRWFDANWDIIEPNTTGMLIVNCDGK</sequence>
<dbReference type="Proteomes" id="UP001470230">
    <property type="component" value="Unassembled WGS sequence"/>
</dbReference>
<gene>
    <name evidence="1" type="ORF">M9Y10_038732</name>
</gene>
<keyword evidence="2" id="KW-1185">Reference proteome</keyword>
<name>A0ABR2K9E4_9EUKA</name>